<name>A0A6V7GZT1_9HYME</name>
<evidence type="ECO:0000256" key="1">
    <source>
        <dbReference type="SAM" id="MobiDB-lite"/>
    </source>
</evidence>
<feature type="compositionally biased region" description="Basic residues" evidence="1">
    <location>
        <begin position="660"/>
        <end position="670"/>
    </location>
</feature>
<feature type="region of interest" description="Disordered" evidence="1">
    <location>
        <begin position="207"/>
        <end position="239"/>
    </location>
</feature>
<feature type="compositionally biased region" description="Low complexity" evidence="1">
    <location>
        <begin position="77"/>
        <end position="89"/>
    </location>
</feature>
<evidence type="ECO:0000313" key="2">
    <source>
        <dbReference type="EMBL" id="CAD1472118.1"/>
    </source>
</evidence>
<feature type="compositionally biased region" description="Polar residues" evidence="1">
    <location>
        <begin position="65"/>
        <end position="76"/>
    </location>
</feature>
<dbReference type="Proteomes" id="UP000752696">
    <property type="component" value="Unassembled WGS sequence"/>
</dbReference>
<feature type="compositionally biased region" description="Polar residues" evidence="1">
    <location>
        <begin position="731"/>
        <end position="753"/>
    </location>
</feature>
<feature type="non-terminal residue" evidence="2">
    <location>
        <position position="1180"/>
    </location>
</feature>
<feature type="compositionally biased region" description="Basic and acidic residues" evidence="1">
    <location>
        <begin position="540"/>
        <end position="551"/>
    </location>
</feature>
<proteinExistence type="predicted"/>
<comment type="caution">
    <text evidence="2">The sequence shown here is derived from an EMBL/GenBank/DDBJ whole genome shotgun (WGS) entry which is preliminary data.</text>
</comment>
<gene>
    <name evidence="2" type="ORF">MHI_LOCUS261749</name>
</gene>
<feature type="region of interest" description="Disordered" evidence="1">
    <location>
        <begin position="1"/>
        <end position="106"/>
    </location>
</feature>
<feature type="region of interest" description="Disordered" evidence="1">
    <location>
        <begin position="157"/>
        <end position="183"/>
    </location>
</feature>
<feature type="compositionally biased region" description="Basic and acidic residues" evidence="1">
    <location>
        <begin position="288"/>
        <end position="302"/>
    </location>
</feature>
<accession>A0A6V7GZT1</accession>
<feature type="compositionally biased region" description="Basic and acidic residues" evidence="1">
    <location>
        <begin position="610"/>
        <end position="620"/>
    </location>
</feature>
<evidence type="ECO:0000313" key="3">
    <source>
        <dbReference type="Proteomes" id="UP000752696"/>
    </source>
</evidence>
<organism evidence="2 3">
    <name type="scientific">Heterotrigona itama</name>
    <dbReference type="NCBI Taxonomy" id="395501"/>
    <lineage>
        <taxon>Eukaryota</taxon>
        <taxon>Metazoa</taxon>
        <taxon>Ecdysozoa</taxon>
        <taxon>Arthropoda</taxon>
        <taxon>Hexapoda</taxon>
        <taxon>Insecta</taxon>
        <taxon>Pterygota</taxon>
        <taxon>Neoptera</taxon>
        <taxon>Endopterygota</taxon>
        <taxon>Hymenoptera</taxon>
        <taxon>Apocrita</taxon>
        <taxon>Aculeata</taxon>
        <taxon>Apoidea</taxon>
        <taxon>Anthophila</taxon>
        <taxon>Apidae</taxon>
        <taxon>Heterotrigona</taxon>
    </lineage>
</organism>
<feature type="compositionally biased region" description="Basic and acidic residues" evidence="1">
    <location>
        <begin position="563"/>
        <end position="574"/>
    </location>
</feature>
<reference evidence="2" key="1">
    <citation type="submission" date="2020-07" db="EMBL/GenBank/DDBJ databases">
        <authorList>
            <person name="Nazaruddin N."/>
        </authorList>
    </citation>
    <scope>NUCLEOTIDE SEQUENCE</scope>
</reference>
<feature type="compositionally biased region" description="Low complexity" evidence="1">
    <location>
        <begin position="577"/>
        <end position="588"/>
    </location>
</feature>
<feature type="region of interest" description="Disordered" evidence="1">
    <location>
        <begin position="891"/>
        <end position="910"/>
    </location>
</feature>
<dbReference type="EMBL" id="CAJDYZ010004966">
    <property type="protein sequence ID" value="CAD1472118.1"/>
    <property type="molecule type" value="Genomic_DNA"/>
</dbReference>
<feature type="compositionally biased region" description="Basic and acidic residues" evidence="1">
    <location>
        <begin position="1"/>
        <end position="10"/>
    </location>
</feature>
<feature type="compositionally biased region" description="Polar residues" evidence="1">
    <location>
        <begin position="11"/>
        <end position="21"/>
    </location>
</feature>
<feature type="region of interest" description="Disordered" evidence="1">
    <location>
        <begin position="275"/>
        <end position="302"/>
    </location>
</feature>
<feature type="region of interest" description="Disordered" evidence="1">
    <location>
        <begin position="953"/>
        <end position="1013"/>
    </location>
</feature>
<feature type="region of interest" description="Disordered" evidence="1">
    <location>
        <begin position="517"/>
        <end position="753"/>
    </location>
</feature>
<feature type="compositionally biased region" description="Polar residues" evidence="1">
    <location>
        <begin position="996"/>
        <end position="1005"/>
    </location>
</feature>
<feature type="compositionally biased region" description="Basic and acidic residues" evidence="1">
    <location>
        <begin position="646"/>
        <end position="655"/>
    </location>
</feature>
<keyword evidence="3" id="KW-1185">Reference proteome</keyword>
<feature type="compositionally biased region" description="Basic and acidic residues" evidence="1">
    <location>
        <begin position="971"/>
        <end position="981"/>
    </location>
</feature>
<dbReference type="AlphaFoldDB" id="A0A6V7GZT1"/>
<dbReference type="OrthoDB" id="6426920at2759"/>
<sequence>TLRTPKKNDETMSTADTTLSISIKMAPGPEHRQEPVAPDKASENNNSETSNERDNVENLVVGVETVSNQSSNAECASTNTDTNSDSTQSAPTCVTSDNKQEEPATLSTLNEGELRALLDEAITYKCPKDREGKSSLFKELLQEAEADETEEGRRIITNSRCLPGSNRRRHKRDSVSERLTHGGSLQNLAQPIASEFDSSFAYLTSGSSHTYGGSRRKNKKYTGPSVSARQREGGSLPSNVNASHSLASLANLDLLFDKKKGFCEERTAYDWTNKEKSKSLDKPSYNNIKKEEKEKDKKDTKKDLCETEIEVKRSNKGKYGTNEMLESDNPPPEYKSDYMVIDLEDDEGIEMKIIEPHRPQYISRTPFDIAQTPVDTTIDFSLREHSGKQDKSKISVNGTEVTGALSFQTFNSVKCGISGTANSSSASQGKVIPSLCSMSASLQTQNITMAHLYTTGPAEKKSLDENGNPVQSYNGERKKPRRKHTQEPNVIVYSAENVEGHRNDDIDSLINFIENKESKSKKGKPGNPVRVKTNSGAKPRSREKDTKREQLPAKLQKSNSLEEISKTKLEDLTTEKSVSSSGASSISSQHGTINVALRRAKQRSTGDTAIDSRGDRRSWGTEEGQSIYCNDTGDDYASRRNSNKKINPEPEHETEFLVVTKKKKSKKQRRSSSGSRAQNLTTSGSYLQNPRGFSNEYRTPLSPELRRKSASSMPPSDKSDSSDSDSVHSLPITSNTSKHNLSKIATSSGGTPQASYADIARMATINMTHNSVIKYVQDIEKMRQNLTQEQKPVSLNNHSTTSNETSVTNTVPSKLTNTVINCNPDSDNSNNNKDIVVNARCNNPRARRGGGNYAQNNQNVQIQASHEDQHLKKIGYTFYDENPKKAQNIENSNTHCENKNSPGISSNDEIESQKINIVNNPKSMQEVQNIELDAIKLTKNEKSIKATKEQTINVKHETAKSSNTYSGSSKQEQHEDSECKKPKQQSSTLDKDQVQKVESQTSNKQKSSRPAVILLDETSSDITKNSELPTELRFGFEINEQLLLSEESTTEETSSVSSVFPPVVPPLINKPPSSFDRYPPIFDKHMRCDKFTPNFMQPPNTHVTQQPLHPVMVQRLPCMSYPPRFPPPACLPPPPTPPPGIMEKYHHQPKEDFSMLYVAPEEDVNIQTYNHDKIVSFVGL</sequence>
<feature type="compositionally biased region" description="Polar residues" evidence="1">
    <location>
        <begin position="677"/>
        <end position="692"/>
    </location>
</feature>
<protein>
    <submittedName>
        <fullName evidence="2">Uncharacterized protein</fullName>
    </submittedName>
</protein>
<feature type="region of interest" description="Disordered" evidence="1">
    <location>
        <begin position="458"/>
        <end position="489"/>
    </location>
</feature>
<feature type="compositionally biased region" description="Polar residues" evidence="1">
    <location>
        <begin position="960"/>
        <end position="970"/>
    </location>
</feature>
<feature type="non-terminal residue" evidence="2">
    <location>
        <position position="1"/>
    </location>
</feature>